<dbReference type="GO" id="GO:0005886">
    <property type="term" value="C:plasma membrane"/>
    <property type="evidence" value="ECO:0007669"/>
    <property type="project" value="UniProtKB-SubCell"/>
</dbReference>
<dbReference type="PANTHER" id="PTHR30193">
    <property type="entry name" value="ABC TRANSPORTER PERMEASE PROTEIN"/>
    <property type="match status" value="1"/>
</dbReference>
<dbReference type="AlphaFoldDB" id="A0A7T7XLI5"/>
<feature type="transmembrane region" description="Helical" evidence="7">
    <location>
        <begin position="160"/>
        <end position="185"/>
    </location>
</feature>
<organism evidence="9 10">
    <name type="scientific">Breznakiella homolactica</name>
    <dbReference type="NCBI Taxonomy" id="2798577"/>
    <lineage>
        <taxon>Bacteria</taxon>
        <taxon>Pseudomonadati</taxon>
        <taxon>Spirochaetota</taxon>
        <taxon>Spirochaetia</taxon>
        <taxon>Spirochaetales</taxon>
        <taxon>Breznakiellaceae</taxon>
        <taxon>Breznakiella</taxon>
    </lineage>
</organism>
<comment type="similarity">
    <text evidence="7">Belongs to the binding-protein-dependent transport system permease family.</text>
</comment>
<evidence type="ECO:0000256" key="3">
    <source>
        <dbReference type="ARBA" id="ARBA00022475"/>
    </source>
</evidence>
<keyword evidence="3" id="KW-1003">Cell membrane</keyword>
<keyword evidence="6 7" id="KW-0472">Membrane</keyword>
<feature type="transmembrane region" description="Helical" evidence="7">
    <location>
        <begin position="206"/>
        <end position="228"/>
    </location>
</feature>
<evidence type="ECO:0000256" key="4">
    <source>
        <dbReference type="ARBA" id="ARBA00022692"/>
    </source>
</evidence>
<feature type="transmembrane region" description="Helical" evidence="7">
    <location>
        <begin position="272"/>
        <end position="291"/>
    </location>
</feature>
<keyword evidence="4 7" id="KW-0812">Transmembrane</keyword>
<evidence type="ECO:0000256" key="6">
    <source>
        <dbReference type="ARBA" id="ARBA00023136"/>
    </source>
</evidence>
<dbReference type="RefSeq" id="WP_215625759.1">
    <property type="nucleotide sequence ID" value="NZ_CP067089.2"/>
</dbReference>
<reference evidence="9" key="1">
    <citation type="submission" date="2021-01" db="EMBL/GenBank/DDBJ databases">
        <title>Description of Breznakiella homolactica.</title>
        <authorList>
            <person name="Song Y."/>
            <person name="Brune A."/>
        </authorList>
    </citation>
    <scope>NUCLEOTIDE SEQUENCE</scope>
    <source>
        <strain evidence="9">RmG30</strain>
    </source>
</reference>
<dbReference type="Pfam" id="PF00528">
    <property type="entry name" value="BPD_transp_1"/>
    <property type="match status" value="1"/>
</dbReference>
<dbReference type="CDD" id="cd06261">
    <property type="entry name" value="TM_PBP2"/>
    <property type="match status" value="1"/>
</dbReference>
<dbReference type="Proteomes" id="UP000595917">
    <property type="component" value="Chromosome"/>
</dbReference>
<dbReference type="Gene3D" id="1.10.3720.10">
    <property type="entry name" value="MetI-like"/>
    <property type="match status" value="1"/>
</dbReference>
<dbReference type="EMBL" id="CP067089">
    <property type="protein sequence ID" value="QQO08453.1"/>
    <property type="molecule type" value="Genomic_DNA"/>
</dbReference>
<evidence type="ECO:0000313" key="9">
    <source>
        <dbReference type="EMBL" id="QQO08453.1"/>
    </source>
</evidence>
<evidence type="ECO:0000256" key="1">
    <source>
        <dbReference type="ARBA" id="ARBA00004651"/>
    </source>
</evidence>
<protein>
    <submittedName>
        <fullName evidence="9">Sugar ABC transporter permease</fullName>
    </submittedName>
</protein>
<dbReference type="KEGG" id="bhc:JFL75_16170"/>
<feature type="domain" description="ABC transmembrane type-1" evidence="8">
    <location>
        <begin position="79"/>
        <end position="290"/>
    </location>
</feature>
<evidence type="ECO:0000256" key="2">
    <source>
        <dbReference type="ARBA" id="ARBA00022448"/>
    </source>
</evidence>
<comment type="subcellular location">
    <subcellularLocation>
        <location evidence="1 7">Cell membrane</location>
        <topology evidence="1 7">Multi-pass membrane protein</topology>
    </subcellularLocation>
</comment>
<evidence type="ECO:0000259" key="8">
    <source>
        <dbReference type="PROSITE" id="PS50928"/>
    </source>
</evidence>
<dbReference type="PANTHER" id="PTHR30193:SF37">
    <property type="entry name" value="INNER MEMBRANE ABC TRANSPORTER PERMEASE PROTEIN YCJO"/>
    <property type="match status" value="1"/>
</dbReference>
<dbReference type="InterPro" id="IPR051393">
    <property type="entry name" value="ABC_transporter_permease"/>
</dbReference>
<sequence length="301" mass="33975">MSGPSPYALNRSQRFKRKLEPFLYLLPAILFFGLFTYYPFINTTINSFFLVDSMGRIKAPVGFENYIRVLTNPKFLQAIKNTFLYAFMAAPLSIFIALLLALVANRRRLASSVYETLFSLTMAMSMSVSAMIFRLAYNPTIGAVNYLLNTRINWLNDDRYAMVAISVISVWMNIGYNFLFLLAGIRGISSEVLESAELDGTSLFKRTVHIILPMISPTLFFLICTALAKSMMMSGLVLIFTNSGSIATTANVETMISFMYKQAVNNLNYNDAYAAAMIAFAITFILILISFRFEKKGVYYK</sequence>
<gene>
    <name evidence="9" type="ORF">JFL75_16170</name>
</gene>
<proteinExistence type="inferred from homology"/>
<name>A0A7T7XLI5_9SPIR</name>
<keyword evidence="5 7" id="KW-1133">Transmembrane helix</keyword>
<dbReference type="SUPFAM" id="SSF161098">
    <property type="entry name" value="MetI-like"/>
    <property type="match status" value="1"/>
</dbReference>
<accession>A0A7T7XLI5</accession>
<evidence type="ECO:0000256" key="7">
    <source>
        <dbReference type="RuleBase" id="RU363032"/>
    </source>
</evidence>
<keyword evidence="10" id="KW-1185">Reference proteome</keyword>
<dbReference type="GO" id="GO:0055085">
    <property type="term" value="P:transmembrane transport"/>
    <property type="evidence" value="ECO:0007669"/>
    <property type="project" value="InterPro"/>
</dbReference>
<dbReference type="PROSITE" id="PS50928">
    <property type="entry name" value="ABC_TM1"/>
    <property type="match status" value="1"/>
</dbReference>
<dbReference type="InterPro" id="IPR035906">
    <property type="entry name" value="MetI-like_sf"/>
</dbReference>
<feature type="transmembrane region" description="Helical" evidence="7">
    <location>
        <begin position="83"/>
        <end position="104"/>
    </location>
</feature>
<evidence type="ECO:0000256" key="5">
    <source>
        <dbReference type="ARBA" id="ARBA00022989"/>
    </source>
</evidence>
<evidence type="ECO:0000313" key="10">
    <source>
        <dbReference type="Proteomes" id="UP000595917"/>
    </source>
</evidence>
<dbReference type="InterPro" id="IPR000515">
    <property type="entry name" value="MetI-like"/>
</dbReference>
<keyword evidence="2 7" id="KW-0813">Transport</keyword>
<feature type="transmembrane region" description="Helical" evidence="7">
    <location>
        <begin position="21"/>
        <end position="40"/>
    </location>
</feature>